<keyword evidence="1" id="KW-0472">Membrane</keyword>
<feature type="transmembrane region" description="Helical" evidence="1">
    <location>
        <begin position="59"/>
        <end position="77"/>
    </location>
</feature>
<protein>
    <submittedName>
        <fullName evidence="2">Uncharacterized protein</fullName>
    </submittedName>
</protein>
<evidence type="ECO:0000256" key="1">
    <source>
        <dbReference type="SAM" id="Phobius"/>
    </source>
</evidence>
<gene>
    <name evidence="2" type="ORF">BECKLFY1418A_GA0070994_100176</name>
</gene>
<feature type="transmembrane region" description="Helical" evidence="1">
    <location>
        <begin position="6"/>
        <end position="28"/>
    </location>
</feature>
<name>A0A450U6S3_9GAMM</name>
<feature type="transmembrane region" description="Helical" evidence="1">
    <location>
        <begin position="103"/>
        <end position="120"/>
    </location>
</feature>
<dbReference type="AlphaFoldDB" id="A0A450U6S3"/>
<reference evidence="2" key="1">
    <citation type="submission" date="2019-02" db="EMBL/GenBank/DDBJ databases">
        <authorList>
            <person name="Gruber-Vodicka R. H."/>
            <person name="Seah K. B. B."/>
        </authorList>
    </citation>
    <scope>NUCLEOTIDE SEQUENCE</scope>
    <source>
        <strain evidence="2">BECK_M6</strain>
    </source>
</reference>
<sequence length="149" mass="16737">MNAYTLGFFSLVVVLIWFAWGGSILRFFARAKKEYKNKCIEKIIQDQIKDGYESTLRSLLFLVPVIAILYLLPSLNFSDLLEAILSKGVKSGNVFAHTDMKEVLALPAVVVLLSLVWYVVKFRVITKAISCLEHIDVKIIEPTQTGIGT</sequence>
<evidence type="ECO:0000313" key="2">
    <source>
        <dbReference type="EMBL" id="VFJ87351.1"/>
    </source>
</evidence>
<organism evidence="2">
    <name type="scientific">Candidatus Kentrum sp. LFY</name>
    <dbReference type="NCBI Taxonomy" id="2126342"/>
    <lineage>
        <taxon>Bacteria</taxon>
        <taxon>Pseudomonadati</taxon>
        <taxon>Pseudomonadota</taxon>
        <taxon>Gammaproteobacteria</taxon>
        <taxon>Candidatus Kentrum</taxon>
    </lineage>
</organism>
<dbReference type="EMBL" id="CAADFH010000001">
    <property type="protein sequence ID" value="VFJ87351.1"/>
    <property type="molecule type" value="Genomic_DNA"/>
</dbReference>
<accession>A0A450U6S3</accession>
<keyword evidence="1" id="KW-1133">Transmembrane helix</keyword>
<keyword evidence="1" id="KW-0812">Transmembrane</keyword>
<proteinExistence type="predicted"/>